<evidence type="ECO:0000313" key="3">
    <source>
        <dbReference type="Proteomes" id="UP001153050"/>
    </source>
</evidence>
<organism evidence="2 3">
    <name type="scientific">Mesorhizobium escarrei</name>
    <dbReference type="NCBI Taxonomy" id="666018"/>
    <lineage>
        <taxon>Bacteria</taxon>
        <taxon>Pseudomonadati</taxon>
        <taxon>Pseudomonadota</taxon>
        <taxon>Alphaproteobacteria</taxon>
        <taxon>Hyphomicrobiales</taxon>
        <taxon>Phyllobacteriaceae</taxon>
        <taxon>Mesorhizobium</taxon>
    </lineage>
</organism>
<dbReference type="EMBL" id="CAKXZT010000130">
    <property type="protein sequence ID" value="CAH2402715.1"/>
    <property type="molecule type" value="Genomic_DNA"/>
</dbReference>
<accession>A0ABN8JXH2</accession>
<keyword evidence="1" id="KW-0472">Membrane</keyword>
<proteinExistence type="predicted"/>
<comment type="caution">
    <text evidence="2">The sequence shown here is derived from an EMBL/GenBank/DDBJ whole genome shotgun (WGS) entry which is preliminary data.</text>
</comment>
<keyword evidence="3" id="KW-1185">Reference proteome</keyword>
<name>A0ABN8JXH2_9HYPH</name>
<feature type="transmembrane region" description="Helical" evidence="1">
    <location>
        <begin position="7"/>
        <end position="27"/>
    </location>
</feature>
<feature type="transmembrane region" description="Helical" evidence="1">
    <location>
        <begin position="85"/>
        <end position="105"/>
    </location>
</feature>
<keyword evidence="1" id="KW-0812">Transmembrane</keyword>
<gene>
    <name evidence="2" type="ORF">MES5069_350017</name>
</gene>
<dbReference type="Proteomes" id="UP001153050">
    <property type="component" value="Unassembled WGS sequence"/>
</dbReference>
<evidence type="ECO:0000313" key="2">
    <source>
        <dbReference type="EMBL" id="CAH2402715.1"/>
    </source>
</evidence>
<protein>
    <submittedName>
        <fullName evidence="2">Uncharacterized protein</fullName>
    </submittedName>
</protein>
<keyword evidence="1" id="KW-1133">Transmembrane helix</keyword>
<evidence type="ECO:0000256" key="1">
    <source>
        <dbReference type="SAM" id="Phobius"/>
    </source>
</evidence>
<sequence>MSIDQDSWPVFVAAITFGYGATGAYGFGRPDVVDRWHNRLAHSDFVDEDFCRKYWVPFLSDGRIVPGDLPEPAPFWLRLLSAFPIKYVFLSAVGALLAIAVWVAMKGAK</sequence>
<reference evidence="2 3" key="1">
    <citation type="submission" date="2022-03" db="EMBL/GenBank/DDBJ databases">
        <authorList>
            <person name="Brunel B."/>
        </authorList>
    </citation>
    <scope>NUCLEOTIDE SEQUENCE [LARGE SCALE GENOMIC DNA]</scope>
    <source>
        <strain evidence="2">STM5069sample</strain>
    </source>
</reference>